<evidence type="ECO:0000256" key="2">
    <source>
        <dbReference type="SAM" id="Phobius"/>
    </source>
</evidence>
<feature type="transmembrane region" description="Helical" evidence="2">
    <location>
        <begin position="6"/>
        <end position="25"/>
    </location>
</feature>
<feature type="transmembrane region" description="Helical" evidence="2">
    <location>
        <begin position="112"/>
        <end position="132"/>
    </location>
</feature>
<name>A0A7W7Y9W7_9BACT</name>
<accession>A0A7W7Y9W7</accession>
<dbReference type="EMBL" id="JACHIG010000003">
    <property type="protein sequence ID" value="MBB5032306.1"/>
    <property type="molecule type" value="Genomic_DNA"/>
</dbReference>
<evidence type="ECO:0000256" key="1">
    <source>
        <dbReference type="SAM" id="MobiDB-lite"/>
    </source>
</evidence>
<dbReference type="SUPFAM" id="SSF55073">
    <property type="entry name" value="Nucleotide cyclase"/>
    <property type="match status" value="1"/>
</dbReference>
<protein>
    <submittedName>
        <fullName evidence="3">Class 3 adenylate cyclase</fullName>
    </submittedName>
</protein>
<gene>
    <name evidence="3" type="ORF">HNQ65_001883</name>
</gene>
<comment type="caution">
    <text evidence="3">The sequence shown here is derived from an EMBL/GenBank/DDBJ whole genome shotgun (WGS) entry which is preliminary data.</text>
</comment>
<keyword evidence="4" id="KW-1185">Reference proteome</keyword>
<feature type="transmembrane region" description="Helical" evidence="2">
    <location>
        <begin position="55"/>
        <end position="73"/>
    </location>
</feature>
<dbReference type="Gene3D" id="3.30.70.1230">
    <property type="entry name" value="Nucleotide cyclase"/>
    <property type="match status" value="1"/>
</dbReference>
<dbReference type="InterPro" id="IPR029787">
    <property type="entry name" value="Nucleotide_cyclase"/>
</dbReference>
<dbReference type="RefSeq" id="WP_184339238.1">
    <property type="nucleotide sequence ID" value="NZ_JACHIG010000003.1"/>
</dbReference>
<feature type="compositionally biased region" description="Basic and acidic residues" evidence="1">
    <location>
        <begin position="409"/>
        <end position="421"/>
    </location>
</feature>
<dbReference type="CDD" id="cd07302">
    <property type="entry name" value="CHD"/>
    <property type="match status" value="1"/>
</dbReference>
<dbReference type="InterPro" id="IPR001054">
    <property type="entry name" value="A/G_cyclase"/>
</dbReference>
<feature type="region of interest" description="Disordered" evidence="1">
    <location>
        <begin position="409"/>
        <end position="429"/>
    </location>
</feature>
<reference evidence="3 4" key="1">
    <citation type="submission" date="2020-08" db="EMBL/GenBank/DDBJ databases">
        <title>Genomic Encyclopedia of Type Strains, Phase IV (KMG-IV): sequencing the most valuable type-strain genomes for metagenomic binning, comparative biology and taxonomic classification.</title>
        <authorList>
            <person name="Goeker M."/>
        </authorList>
    </citation>
    <scope>NUCLEOTIDE SEQUENCE [LARGE SCALE GENOMIC DNA]</scope>
    <source>
        <strain evidence="3 4">DSM 12252</strain>
    </source>
</reference>
<dbReference type="GO" id="GO:0004016">
    <property type="term" value="F:adenylate cyclase activity"/>
    <property type="evidence" value="ECO:0007669"/>
    <property type="project" value="UniProtKB-ARBA"/>
</dbReference>
<evidence type="ECO:0000313" key="3">
    <source>
        <dbReference type="EMBL" id="MBB5032306.1"/>
    </source>
</evidence>
<dbReference type="AlphaFoldDB" id="A0A7W7Y9W7"/>
<keyword evidence="2" id="KW-0812">Transmembrane</keyword>
<keyword evidence="2" id="KW-1133">Transmembrane helix</keyword>
<keyword evidence="2" id="KW-0472">Membrane</keyword>
<evidence type="ECO:0000313" key="4">
    <source>
        <dbReference type="Proteomes" id="UP000590740"/>
    </source>
</evidence>
<feature type="transmembrane region" description="Helical" evidence="2">
    <location>
        <begin position="82"/>
        <end position="106"/>
    </location>
</feature>
<dbReference type="Proteomes" id="UP000590740">
    <property type="component" value="Unassembled WGS sequence"/>
</dbReference>
<sequence>MTRNHATAMFIGVLVCIPMLALYKLGYFNSTADWFAALYARGFILPAGGLKKALLLQYGYYTVMAFISAWVCIEMPSQWRRYAFLLGGTFLTVTFACIMAMSGILFEPVSGSVALWLAGIAGIAVGGSVNAYRSHVMRDYFVGRLSSHLFEQLVDLNNPAKMTERREITVLTCRMLNHAELSTGIEAPQFEVLATHFQRSITEFLVSRGAYLDDCDARQVRVFFGFPLTDEHHALHALQVAAALRLHLAVLAVEIEQRFGKKAQIGVAFSSGPAVCGLFGINHFESFSAVGEVIDFASQLCLLNADYGSRVLLSAKTYALVKDSAEVRPMDMVSTSGSATQMSEVYELLGEKGSLSEAEARARDAFWQGVVQYRKGELKPAQESFASAAIEGREDLPLKHFTERVAQALKDKPSSGKETPKHARKLAAT</sequence>
<dbReference type="GO" id="GO:0009190">
    <property type="term" value="P:cyclic nucleotide biosynthetic process"/>
    <property type="evidence" value="ECO:0007669"/>
    <property type="project" value="InterPro"/>
</dbReference>
<dbReference type="GO" id="GO:0035556">
    <property type="term" value="P:intracellular signal transduction"/>
    <property type="evidence" value="ECO:0007669"/>
    <property type="project" value="InterPro"/>
</dbReference>
<proteinExistence type="predicted"/>
<organism evidence="3 4">
    <name type="scientific">Prosthecobacter vanneervenii</name>
    <dbReference type="NCBI Taxonomy" id="48466"/>
    <lineage>
        <taxon>Bacteria</taxon>
        <taxon>Pseudomonadati</taxon>
        <taxon>Verrucomicrobiota</taxon>
        <taxon>Verrucomicrobiia</taxon>
        <taxon>Verrucomicrobiales</taxon>
        <taxon>Verrucomicrobiaceae</taxon>
        <taxon>Prosthecobacter</taxon>
    </lineage>
</organism>